<gene>
    <name evidence="1" type="ORF">ACFSPV_22820</name>
</gene>
<protein>
    <submittedName>
        <fullName evidence="1">Uncharacterized protein</fullName>
    </submittedName>
</protein>
<keyword evidence="2" id="KW-1185">Reference proteome</keyword>
<evidence type="ECO:0000313" key="2">
    <source>
        <dbReference type="Proteomes" id="UP001597287"/>
    </source>
</evidence>
<comment type="caution">
    <text evidence="1">The sequence shown here is derived from an EMBL/GenBank/DDBJ whole genome shotgun (WGS) entry which is preliminary data.</text>
</comment>
<organism evidence="1 2">
    <name type="scientific">Delftia deserti</name>
    <dbReference type="NCBI Taxonomy" id="1651218"/>
    <lineage>
        <taxon>Bacteria</taxon>
        <taxon>Pseudomonadati</taxon>
        <taxon>Pseudomonadota</taxon>
        <taxon>Betaproteobacteria</taxon>
        <taxon>Burkholderiales</taxon>
        <taxon>Comamonadaceae</taxon>
        <taxon>Delftia</taxon>
    </lineage>
</organism>
<reference evidence="2" key="1">
    <citation type="journal article" date="2019" name="Int. J. Syst. Evol. Microbiol.">
        <title>The Global Catalogue of Microorganisms (GCM) 10K type strain sequencing project: providing services to taxonomists for standard genome sequencing and annotation.</title>
        <authorList>
            <consortium name="The Broad Institute Genomics Platform"/>
            <consortium name="The Broad Institute Genome Sequencing Center for Infectious Disease"/>
            <person name="Wu L."/>
            <person name="Ma J."/>
        </authorList>
    </citation>
    <scope>NUCLEOTIDE SEQUENCE [LARGE SCALE GENOMIC DNA]</scope>
    <source>
        <strain evidence="2">CCUG 62793</strain>
    </source>
</reference>
<sequence length="303" mass="34023">MSIRVLSEPFKKTLLSLGTARIAVPISDIPEGLAESLGFSPVVEGISSIPAIIGKYSEFNANGRLIARTDLPKEMRHFQMYGTYRDWGGGIHQNLQTRSRMVYQRELVPPPNEYLTVAKGPNGLWITSRSFLYDETAAAESDDAVVHLINLFLELFQKFDFVGNDLVAPAAKVVKVNWKVLPVGQYPFKRVMSELTGLVNLLEDNERPVIEYRLKAISEFRPDFMAVGSGGFADYVVLGFTKTGLFILESPKLGNATYAFLDGWEHFSQLTKRDILTGAHNHARIVHNKKWPEAIRKLITNPR</sequence>
<dbReference type="RefSeq" id="WP_380109166.1">
    <property type="nucleotide sequence ID" value="NZ_JBHSIH010000001.1"/>
</dbReference>
<accession>A0ABW5EUU2</accession>
<dbReference type="Proteomes" id="UP001597287">
    <property type="component" value="Unassembled WGS sequence"/>
</dbReference>
<dbReference type="EMBL" id="JBHUIG010000028">
    <property type="protein sequence ID" value="MFD2321532.1"/>
    <property type="molecule type" value="Genomic_DNA"/>
</dbReference>
<name>A0ABW5EUU2_9BURK</name>
<proteinExistence type="predicted"/>
<evidence type="ECO:0000313" key="1">
    <source>
        <dbReference type="EMBL" id="MFD2321532.1"/>
    </source>
</evidence>